<proteinExistence type="predicted"/>
<evidence type="ECO:0000313" key="1">
    <source>
        <dbReference type="EMBL" id="BAT76199.1"/>
    </source>
</evidence>
<gene>
    <name evidence="1" type="primary">Vigan.01G417000</name>
    <name evidence="1" type="ORF">VIGAN_01417000</name>
</gene>
<organism evidence="1 2">
    <name type="scientific">Vigna angularis var. angularis</name>
    <dbReference type="NCBI Taxonomy" id="157739"/>
    <lineage>
        <taxon>Eukaryota</taxon>
        <taxon>Viridiplantae</taxon>
        <taxon>Streptophyta</taxon>
        <taxon>Embryophyta</taxon>
        <taxon>Tracheophyta</taxon>
        <taxon>Spermatophyta</taxon>
        <taxon>Magnoliopsida</taxon>
        <taxon>eudicotyledons</taxon>
        <taxon>Gunneridae</taxon>
        <taxon>Pentapetalae</taxon>
        <taxon>rosids</taxon>
        <taxon>fabids</taxon>
        <taxon>Fabales</taxon>
        <taxon>Fabaceae</taxon>
        <taxon>Papilionoideae</taxon>
        <taxon>50 kb inversion clade</taxon>
        <taxon>NPAAA clade</taxon>
        <taxon>indigoferoid/millettioid clade</taxon>
        <taxon>Phaseoleae</taxon>
        <taxon>Vigna</taxon>
    </lineage>
</organism>
<dbReference type="AlphaFoldDB" id="A0A0S3R6L8"/>
<name>A0A0S3R6L8_PHAAN</name>
<keyword evidence="2" id="KW-1185">Reference proteome</keyword>
<accession>A0A0S3R6L8</accession>
<dbReference type="EMBL" id="AP015034">
    <property type="protein sequence ID" value="BAT76199.1"/>
    <property type="molecule type" value="Genomic_DNA"/>
</dbReference>
<evidence type="ECO:0000313" key="2">
    <source>
        <dbReference type="Proteomes" id="UP000291084"/>
    </source>
</evidence>
<sequence length="113" mass="13250">SCRLLQVLLYCHDLNLPFYTIFKGLQPIMHCLYPWIIDHVLIMLSKHKFMCMLFTNITNTLYQLFLCLRKGQASISYNDSNQMLYRFSIQTLPKAYAASNSVLFSSSDYFQNS</sequence>
<protein>
    <submittedName>
        <fullName evidence="1">Uncharacterized protein</fullName>
    </submittedName>
</protein>
<feature type="non-terminal residue" evidence="1">
    <location>
        <position position="1"/>
    </location>
</feature>
<reference evidence="1 2" key="1">
    <citation type="journal article" date="2015" name="Sci. Rep.">
        <title>The power of single molecule real-time sequencing technology in the de novo assembly of a eukaryotic genome.</title>
        <authorList>
            <person name="Sakai H."/>
            <person name="Naito K."/>
            <person name="Ogiso-Tanaka E."/>
            <person name="Takahashi Y."/>
            <person name="Iseki K."/>
            <person name="Muto C."/>
            <person name="Satou K."/>
            <person name="Teruya K."/>
            <person name="Shiroma A."/>
            <person name="Shimoji M."/>
            <person name="Hirano T."/>
            <person name="Itoh T."/>
            <person name="Kaga A."/>
            <person name="Tomooka N."/>
        </authorList>
    </citation>
    <scope>NUCLEOTIDE SEQUENCE [LARGE SCALE GENOMIC DNA]</scope>
    <source>
        <strain evidence="2">cv. Shumari</strain>
    </source>
</reference>
<dbReference type="Proteomes" id="UP000291084">
    <property type="component" value="Chromosome 1"/>
</dbReference>